<evidence type="ECO:0000256" key="6">
    <source>
        <dbReference type="ARBA" id="ARBA00039545"/>
    </source>
</evidence>
<dbReference type="AlphaFoldDB" id="A0A1J0KSF6"/>
<evidence type="ECO:0000256" key="3">
    <source>
        <dbReference type="ARBA" id="ARBA00022598"/>
    </source>
</evidence>
<sequence length="565" mass="64207">MTTFSRETWLNNYPEYTPHKIEKNYQTLLDLYDEAISQYSNRIAATCHSEEFSFKAINKLSSKLASYLQNELNIQKGDRVAIVLPNCIQFIVSLFACVKIGAVFVNTNPLYTAEELKAIFNNCNVKCAIVMDMFANHIQKAKDDIPSLEHTIVTNIADLYSFPKKQIIGLVSKHLIKNKPNYDKSQFITFSKALSGKENKYLKPNISKEDILCLQYSSGTTGTPKGAVLTHDNLVSNIKQVWAWVNGDLDLYSQVVITALPLYHIFSLSANLLCFFFAGAKNILIPNARDIKDLIKTMSKNEFTIFNGLNTLYMALLDHPNFDKINKSKYKYSLSGGMPISRKIYLKWLDRTGVELKEGYGMTEMSPAISLNKFNESEFDYFGTCGYPIPNTELSIRDIKTFEEIHNCYDEGEIWLKGPQQCQGFWNDDENNRLYFTDDGWLKTGDIGYIDKKGRLTITDRLKNMIIVSGFNVYPREVELCISKLKDIREVAVTGIPSKTSGERAIAFISLTQGSKLSEQDIINHCKERLASYKVPKTCILIETLPKNNTGKIDIKKLKADFLSK</sequence>
<dbReference type="InterPro" id="IPR045851">
    <property type="entry name" value="AMP-bd_C_sf"/>
</dbReference>
<dbReference type="PROSITE" id="PS00455">
    <property type="entry name" value="AMP_BINDING"/>
    <property type="match status" value="1"/>
</dbReference>
<dbReference type="PANTHER" id="PTHR43767">
    <property type="entry name" value="LONG-CHAIN-FATTY-ACID--COA LIGASE"/>
    <property type="match status" value="1"/>
</dbReference>
<comment type="pathway">
    <text evidence="2">Lipid metabolism; fatty acid beta-oxidation.</text>
</comment>
<evidence type="ECO:0000259" key="9">
    <source>
        <dbReference type="Pfam" id="PF13193"/>
    </source>
</evidence>
<dbReference type="GO" id="GO:0016020">
    <property type="term" value="C:membrane"/>
    <property type="evidence" value="ECO:0007669"/>
    <property type="project" value="UniProtKB-SubCell"/>
</dbReference>
<evidence type="ECO:0000256" key="1">
    <source>
        <dbReference type="ARBA" id="ARBA00004170"/>
    </source>
</evidence>
<dbReference type="SUPFAM" id="SSF56801">
    <property type="entry name" value="Acetyl-CoA synthetase-like"/>
    <property type="match status" value="1"/>
</dbReference>
<evidence type="ECO:0000256" key="5">
    <source>
        <dbReference type="ARBA" id="ARBA00026121"/>
    </source>
</evidence>
<dbReference type="Proteomes" id="UP000182521">
    <property type="component" value="Chromosome"/>
</dbReference>
<organism evidence="10 11">
    <name type="scientific">Francisella frigiditurris</name>
    <dbReference type="NCBI Taxonomy" id="1542390"/>
    <lineage>
        <taxon>Bacteria</taxon>
        <taxon>Pseudomonadati</taxon>
        <taxon>Pseudomonadota</taxon>
        <taxon>Gammaproteobacteria</taxon>
        <taxon>Thiotrichales</taxon>
        <taxon>Francisellaceae</taxon>
        <taxon>Francisella</taxon>
    </lineage>
</organism>
<dbReference type="Pfam" id="PF13193">
    <property type="entry name" value="AMP-binding_C"/>
    <property type="match status" value="1"/>
</dbReference>
<comment type="subcellular location">
    <subcellularLocation>
        <location evidence="1">Membrane</location>
        <topology evidence="1">Peripheral membrane protein</topology>
    </subcellularLocation>
</comment>
<dbReference type="OrthoDB" id="9803968at2"/>
<gene>
    <name evidence="10" type="ORF">KX01_1600</name>
</gene>
<dbReference type="GO" id="GO:0004467">
    <property type="term" value="F:long-chain fatty acid-CoA ligase activity"/>
    <property type="evidence" value="ECO:0007669"/>
    <property type="project" value="UniProtKB-EC"/>
</dbReference>
<dbReference type="PANTHER" id="PTHR43767:SF8">
    <property type="entry name" value="LONG-CHAIN-FATTY-ACID--COA LIGASE"/>
    <property type="match status" value="1"/>
</dbReference>
<reference evidence="11" key="1">
    <citation type="submission" date="2014-10" db="EMBL/GenBank/DDBJ databases">
        <authorList>
            <person name="Kuske C.R."/>
            <person name="Challacombe J.F."/>
            <person name="Daligault H.E."/>
            <person name="Davenport K.W."/>
            <person name="Johnson S.L."/>
            <person name="Siddaramappa S."/>
            <person name="Petersen J.M."/>
        </authorList>
    </citation>
    <scope>NUCLEOTIDE SEQUENCE [LARGE SCALE GENOMIC DNA]</scope>
    <source>
        <strain evidence="11">CA97-1460</strain>
    </source>
</reference>
<dbReference type="InterPro" id="IPR000873">
    <property type="entry name" value="AMP-dep_synth/lig_dom"/>
</dbReference>
<dbReference type="KEGG" id="frc:KX01_1600"/>
<proteinExistence type="predicted"/>
<keyword evidence="3" id="KW-0436">Ligase</keyword>
<evidence type="ECO:0000313" key="11">
    <source>
        <dbReference type="Proteomes" id="UP000182521"/>
    </source>
</evidence>
<dbReference type="Gene3D" id="2.30.38.10">
    <property type="entry name" value="Luciferase, Domain 3"/>
    <property type="match status" value="1"/>
</dbReference>
<evidence type="ECO:0000313" key="10">
    <source>
        <dbReference type="EMBL" id="APC96647.1"/>
    </source>
</evidence>
<dbReference type="Gene3D" id="3.40.50.980">
    <property type="match status" value="2"/>
</dbReference>
<evidence type="ECO:0000259" key="8">
    <source>
        <dbReference type="Pfam" id="PF00501"/>
    </source>
</evidence>
<dbReference type="InterPro" id="IPR020845">
    <property type="entry name" value="AMP-binding_CS"/>
</dbReference>
<accession>A0A1J0KSF6</accession>
<name>A0A1J0KSF6_9GAMM</name>
<dbReference type="Pfam" id="PF00501">
    <property type="entry name" value="AMP-binding"/>
    <property type="match status" value="1"/>
</dbReference>
<protein>
    <recommendedName>
        <fullName evidence="6">Long-chain-fatty-acid--CoA ligase</fullName>
        <ecNumber evidence="5">6.2.1.3</ecNumber>
    </recommendedName>
    <alternativeName>
        <fullName evidence="7">Long-chain acyl-CoA synthetase</fullName>
    </alternativeName>
</protein>
<dbReference type="InterPro" id="IPR025110">
    <property type="entry name" value="AMP-bd_C"/>
</dbReference>
<evidence type="ECO:0000256" key="4">
    <source>
        <dbReference type="ARBA" id="ARBA00023136"/>
    </source>
</evidence>
<dbReference type="CDD" id="cd05936">
    <property type="entry name" value="FC-FACS_FadD_like"/>
    <property type="match status" value="1"/>
</dbReference>
<evidence type="ECO:0000256" key="7">
    <source>
        <dbReference type="ARBA" id="ARBA00042773"/>
    </source>
</evidence>
<feature type="domain" description="AMP-dependent synthetase/ligase" evidence="8">
    <location>
        <begin position="34"/>
        <end position="426"/>
    </location>
</feature>
<evidence type="ECO:0000256" key="2">
    <source>
        <dbReference type="ARBA" id="ARBA00005005"/>
    </source>
</evidence>
<dbReference type="STRING" id="1542390.KX01_1600"/>
<dbReference type="InterPro" id="IPR050237">
    <property type="entry name" value="ATP-dep_AMP-bd_enzyme"/>
</dbReference>
<feature type="domain" description="AMP-binding enzyme C-terminal" evidence="9">
    <location>
        <begin position="477"/>
        <end position="552"/>
    </location>
</feature>
<dbReference type="Gene3D" id="3.30.300.30">
    <property type="match status" value="1"/>
</dbReference>
<dbReference type="RefSeq" id="WP_071664477.1">
    <property type="nucleotide sequence ID" value="NZ_CP009654.1"/>
</dbReference>
<keyword evidence="11" id="KW-1185">Reference proteome</keyword>
<keyword evidence="4" id="KW-0472">Membrane</keyword>
<dbReference type="EMBL" id="CP009654">
    <property type="protein sequence ID" value="APC96647.1"/>
    <property type="molecule type" value="Genomic_DNA"/>
</dbReference>
<dbReference type="EC" id="6.2.1.3" evidence="5"/>